<evidence type="ECO:0000313" key="1">
    <source>
        <dbReference type="EMBL" id="KAI4353232.1"/>
    </source>
</evidence>
<gene>
    <name evidence="1" type="ORF">L6164_002197</name>
</gene>
<evidence type="ECO:0000313" key="2">
    <source>
        <dbReference type="Proteomes" id="UP000828941"/>
    </source>
</evidence>
<protein>
    <submittedName>
        <fullName evidence="1">Uncharacterized protein</fullName>
    </submittedName>
</protein>
<comment type="caution">
    <text evidence="1">The sequence shown here is derived from an EMBL/GenBank/DDBJ whole genome shotgun (WGS) entry which is preliminary data.</text>
</comment>
<name>A0ACB9PWW7_BAUVA</name>
<accession>A0ACB9PWW7</accession>
<proteinExistence type="predicted"/>
<organism evidence="1 2">
    <name type="scientific">Bauhinia variegata</name>
    <name type="common">Purple orchid tree</name>
    <name type="synonym">Phanera variegata</name>
    <dbReference type="NCBI Taxonomy" id="167791"/>
    <lineage>
        <taxon>Eukaryota</taxon>
        <taxon>Viridiplantae</taxon>
        <taxon>Streptophyta</taxon>
        <taxon>Embryophyta</taxon>
        <taxon>Tracheophyta</taxon>
        <taxon>Spermatophyta</taxon>
        <taxon>Magnoliopsida</taxon>
        <taxon>eudicotyledons</taxon>
        <taxon>Gunneridae</taxon>
        <taxon>Pentapetalae</taxon>
        <taxon>rosids</taxon>
        <taxon>fabids</taxon>
        <taxon>Fabales</taxon>
        <taxon>Fabaceae</taxon>
        <taxon>Cercidoideae</taxon>
        <taxon>Cercideae</taxon>
        <taxon>Bauhiniinae</taxon>
        <taxon>Bauhinia</taxon>
    </lineage>
</organism>
<dbReference type="EMBL" id="CM039427">
    <property type="protein sequence ID" value="KAI4353232.1"/>
    <property type="molecule type" value="Genomic_DNA"/>
</dbReference>
<reference evidence="1 2" key="1">
    <citation type="journal article" date="2022" name="DNA Res.">
        <title>Chromosomal-level genome assembly of the orchid tree Bauhinia variegata (Leguminosae; Cercidoideae) supports the allotetraploid origin hypothesis of Bauhinia.</title>
        <authorList>
            <person name="Zhong Y."/>
            <person name="Chen Y."/>
            <person name="Zheng D."/>
            <person name="Pang J."/>
            <person name="Liu Y."/>
            <person name="Luo S."/>
            <person name="Meng S."/>
            <person name="Qian L."/>
            <person name="Wei D."/>
            <person name="Dai S."/>
            <person name="Zhou R."/>
        </authorList>
    </citation>
    <scope>NUCLEOTIDE SEQUENCE [LARGE SCALE GENOMIC DNA]</scope>
    <source>
        <strain evidence="1">BV-YZ2020</strain>
    </source>
</reference>
<keyword evidence="2" id="KW-1185">Reference proteome</keyword>
<sequence>MENLSYISLRGTAIKEIPCSIQNVIGLSFLDLSFCQRLKKVPTCILVLPKLKKLHVGEGSSLKKLGLPPKIKLLSASNCTSLLPSVLDLITEDLILQSHSRTEFILPGQMIPKWYDRYGSRELQNIRVIQPTIKYLSTSSFKVLMSPALNLLINQFLYFCGNSKGNEQYRNEMSLSFWFRNEFPDISLFVVGGPNKIFDTLLIKCSVSINDHVQQRWYSRYPKSETEHTFLYILPCQHERMYSEGEWNHAEISCEFKELWTGKMPLLQHMGIYIRNQPGTIRIEKHVVRNERFYAV</sequence>
<dbReference type="Proteomes" id="UP000828941">
    <property type="component" value="Chromosome 2"/>
</dbReference>